<dbReference type="AlphaFoldDB" id="A0AAW4MZD1"/>
<reference evidence="2 5" key="1">
    <citation type="submission" date="2021-06" db="EMBL/GenBank/DDBJ databases">
        <title>Collection of gut derived symbiotic bacterial strains cultured from healthy donors.</title>
        <authorList>
            <person name="Lin H."/>
            <person name="Littmann E."/>
            <person name="Pamer E.G."/>
        </authorList>
    </citation>
    <scope>NUCLEOTIDE SEQUENCE</scope>
    <source>
        <strain evidence="3 5">MSK.21.70</strain>
        <strain evidence="2">MSK.21.82</strain>
    </source>
</reference>
<sequence>MIMAGWMGLSDIDYTNPTVEEGRQHAFTLFREITEHEGRLYQFPIEEYKSLREEKKEVQGTSLTMNTSSFECYITDLPQSFKLHLRGINMNYEDGLLTIDMNKSGSGRGVKHIKIPEINNITLFSDTSSLELFINDGAYAFTTRIYNNSDTIEIISNKEIDMTAYQLKAIDLEPAK</sequence>
<organism evidence="2 4">
    <name type="scientific">Catenibacterium mitsuokai</name>
    <dbReference type="NCBI Taxonomy" id="100886"/>
    <lineage>
        <taxon>Bacteria</taxon>
        <taxon>Bacillati</taxon>
        <taxon>Bacillota</taxon>
        <taxon>Erysipelotrichia</taxon>
        <taxon>Erysipelotrichales</taxon>
        <taxon>Coprobacillaceae</taxon>
        <taxon>Catenibacterium</taxon>
    </lineage>
</organism>
<evidence type="ECO:0000259" key="1">
    <source>
        <dbReference type="Pfam" id="PF08244"/>
    </source>
</evidence>
<dbReference type="InterPro" id="IPR013189">
    <property type="entry name" value="Glyco_hydro_32_C"/>
</dbReference>
<dbReference type="PANTHER" id="PTHR43101:SF1">
    <property type="entry name" value="BETA-FRUCTOSIDASE"/>
    <property type="match status" value="1"/>
</dbReference>
<accession>A0AAW4MZD1</accession>
<dbReference type="EMBL" id="JAHOEL010000049">
    <property type="protein sequence ID" value="MBV3393145.1"/>
    <property type="molecule type" value="Genomic_DNA"/>
</dbReference>
<comment type="caution">
    <text evidence="2">The sequence shown here is derived from an EMBL/GenBank/DDBJ whole genome shotgun (WGS) entry which is preliminary data.</text>
</comment>
<proteinExistence type="predicted"/>
<dbReference type="Proteomes" id="UP001196408">
    <property type="component" value="Unassembled WGS sequence"/>
</dbReference>
<protein>
    <submittedName>
        <fullName evidence="2">GH32 C-terminal domain-containing protein</fullName>
    </submittedName>
</protein>
<keyword evidence="5" id="KW-1185">Reference proteome</keyword>
<evidence type="ECO:0000313" key="2">
    <source>
        <dbReference type="EMBL" id="MBV3383154.1"/>
    </source>
</evidence>
<gene>
    <name evidence="2" type="ORF">KSV97_07975</name>
    <name evidence="3" type="ORF">KSW06_07745</name>
</gene>
<dbReference type="Proteomes" id="UP001197492">
    <property type="component" value="Unassembled WGS sequence"/>
</dbReference>
<dbReference type="InterPro" id="IPR051214">
    <property type="entry name" value="GH32_Enzymes"/>
</dbReference>
<dbReference type="EMBL" id="JAHOEF010000052">
    <property type="protein sequence ID" value="MBV3383154.1"/>
    <property type="molecule type" value="Genomic_DNA"/>
</dbReference>
<evidence type="ECO:0000313" key="5">
    <source>
        <dbReference type="Proteomes" id="UP001197492"/>
    </source>
</evidence>
<evidence type="ECO:0000313" key="3">
    <source>
        <dbReference type="EMBL" id="MBV3393145.1"/>
    </source>
</evidence>
<dbReference type="Pfam" id="PF08244">
    <property type="entry name" value="Glyco_hydro_32C"/>
    <property type="match status" value="1"/>
</dbReference>
<dbReference type="PANTHER" id="PTHR43101">
    <property type="entry name" value="BETA-FRUCTOSIDASE"/>
    <property type="match status" value="1"/>
</dbReference>
<evidence type="ECO:0000313" key="4">
    <source>
        <dbReference type="Proteomes" id="UP001196408"/>
    </source>
</evidence>
<feature type="domain" description="Glycosyl hydrolase family 32 C-terminal" evidence="1">
    <location>
        <begin position="118"/>
        <end position="159"/>
    </location>
</feature>
<name>A0AAW4MZD1_9FIRM</name>